<organism evidence="5 6">
    <name type="scientific">Anopheles epiroticus</name>
    <dbReference type="NCBI Taxonomy" id="199890"/>
    <lineage>
        <taxon>Eukaryota</taxon>
        <taxon>Metazoa</taxon>
        <taxon>Ecdysozoa</taxon>
        <taxon>Arthropoda</taxon>
        <taxon>Hexapoda</taxon>
        <taxon>Insecta</taxon>
        <taxon>Pterygota</taxon>
        <taxon>Neoptera</taxon>
        <taxon>Endopterygota</taxon>
        <taxon>Diptera</taxon>
        <taxon>Nematocera</taxon>
        <taxon>Culicoidea</taxon>
        <taxon>Culicidae</taxon>
        <taxon>Anophelinae</taxon>
        <taxon>Anopheles</taxon>
    </lineage>
</organism>
<dbReference type="Pfam" id="PF04921">
    <property type="entry name" value="XAP5"/>
    <property type="match status" value="1"/>
</dbReference>
<dbReference type="Proteomes" id="UP000075885">
    <property type="component" value="Unassembled WGS sequence"/>
</dbReference>
<dbReference type="PANTHER" id="PTHR12722">
    <property type="entry name" value="XAP-5 PROTEIN-RELATED"/>
    <property type="match status" value="1"/>
</dbReference>
<dbReference type="GO" id="GO:0006325">
    <property type="term" value="P:chromatin organization"/>
    <property type="evidence" value="ECO:0007669"/>
    <property type="project" value="TreeGrafter"/>
</dbReference>
<name>A0A182P560_9DIPT</name>
<accession>A0A182P560</accession>
<evidence type="ECO:0000256" key="3">
    <source>
        <dbReference type="SAM" id="MobiDB-lite"/>
    </source>
</evidence>
<dbReference type="AlphaFoldDB" id="A0A182P560"/>
<feature type="compositionally biased region" description="Acidic residues" evidence="3">
    <location>
        <begin position="122"/>
        <end position="134"/>
    </location>
</feature>
<proteinExistence type="inferred from homology"/>
<dbReference type="InterPro" id="IPR007005">
    <property type="entry name" value="XAP5"/>
</dbReference>
<dbReference type="EnsemblMetazoa" id="AEPI002048-RA">
    <property type="protein sequence ID" value="AEPI002048-PA"/>
    <property type="gene ID" value="AEPI002048"/>
</dbReference>
<feature type="compositionally biased region" description="Basic and acidic residues" evidence="3">
    <location>
        <begin position="143"/>
        <end position="161"/>
    </location>
</feature>
<sequence length="567" mass="65589">MAYYKGAASEGGRAAQLMKRRELAQQEVEFRKKKIEEDLKVSNIENKFAAHYDAVEQQLKSSTIGLVTLDEMKAKQEDIVREREKKLAQKKEEKDKEKLKALEAKLAEKDRQKRQIQALSFDPEDEPDEEEEGIGGDGGSGMESEKEDDKESVKRSWKDQVPKGVKKIRKNPDVDTSFLPDREREERDNRLREELRQEWAMKQATLKDQEITITFSYWDGSGHRKSVVMKKGNSIYQFLQKCLEMLRKDFSELKTVMADQLMYVKEDLILPHHYTFYDFIVTKARGKSGPLFNFDVYDDIRMISDASVEKEDSHAGKVLLRSWYERNKHIFPASRWEPYDPTKVYDKYTIKDKTGERADRIEEEVGRSLKITDRNAIRTLVHLQPIATVPVTALLDQILCLVNVARDLIVIEIEQPDADLMEHNVQPMAQRNRLLVRLAERRDGTLLVADPAQVLRLAKVRLPHLHLAQILLRILDGSIELFQLLAVGFLHLRQLLLVDGPAKVGTHLLIPRGHIFRLDGDQQLFGQLFVIGKLGQAEQELALRQLQLEDSEKFYSREHISAQQQRV</sequence>
<protein>
    <recommendedName>
        <fullName evidence="2">Protein FAM50 homolog</fullName>
    </recommendedName>
</protein>
<evidence type="ECO:0000313" key="5">
    <source>
        <dbReference type="EnsemblMetazoa" id="AEPI002048-PA"/>
    </source>
</evidence>
<evidence type="ECO:0000259" key="4">
    <source>
        <dbReference type="Pfam" id="PF04921"/>
    </source>
</evidence>
<feature type="region of interest" description="Disordered" evidence="3">
    <location>
        <begin position="111"/>
        <end position="161"/>
    </location>
</feature>
<dbReference type="PANTHER" id="PTHR12722:SF0">
    <property type="entry name" value="PROTEIN FAM50A"/>
    <property type="match status" value="1"/>
</dbReference>
<evidence type="ECO:0000256" key="1">
    <source>
        <dbReference type="ARBA" id="ARBA00009980"/>
    </source>
</evidence>
<feature type="domain" description="FAM50A/XAP5 C-terminal" evidence="4">
    <location>
        <begin position="210"/>
        <end position="349"/>
    </location>
</feature>
<evidence type="ECO:0000313" key="6">
    <source>
        <dbReference type="Proteomes" id="UP000075885"/>
    </source>
</evidence>
<dbReference type="STRING" id="199890.A0A182P560"/>
<feature type="compositionally biased region" description="Basic and acidic residues" evidence="3">
    <location>
        <begin position="180"/>
        <end position="189"/>
    </location>
</feature>
<evidence type="ECO:0000256" key="2">
    <source>
        <dbReference type="ARBA" id="ARBA00016617"/>
    </source>
</evidence>
<dbReference type="GO" id="GO:0005634">
    <property type="term" value="C:nucleus"/>
    <property type="evidence" value="ECO:0007669"/>
    <property type="project" value="InterPro"/>
</dbReference>
<reference evidence="5" key="2">
    <citation type="submission" date="2020-05" db="UniProtKB">
        <authorList>
            <consortium name="EnsemblMetazoa"/>
        </authorList>
    </citation>
    <scope>IDENTIFICATION</scope>
    <source>
        <strain evidence="5">Epiroticus2</strain>
    </source>
</reference>
<keyword evidence="6" id="KW-1185">Reference proteome</keyword>
<feature type="region of interest" description="Disordered" evidence="3">
    <location>
        <begin position="170"/>
        <end position="189"/>
    </location>
</feature>
<reference evidence="6" key="1">
    <citation type="submission" date="2013-03" db="EMBL/GenBank/DDBJ databases">
        <title>The Genome Sequence of Anopheles epiroticus epiroticus2.</title>
        <authorList>
            <consortium name="The Broad Institute Genomics Platform"/>
            <person name="Neafsey D.E."/>
            <person name="Howell P."/>
            <person name="Walker B."/>
            <person name="Young S.K."/>
            <person name="Zeng Q."/>
            <person name="Gargeya S."/>
            <person name="Fitzgerald M."/>
            <person name="Haas B."/>
            <person name="Abouelleil A."/>
            <person name="Allen A.W."/>
            <person name="Alvarado L."/>
            <person name="Arachchi H.M."/>
            <person name="Berlin A.M."/>
            <person name="Chapman S.B."/>
            <person name="Gainer-Dewar J."/>
            <person name="Goldberg J."/>
            <person name="Griggs A."/>
            <person name="Gujja S."/>
            <person name="Hansen M."/>
            <person name="Howarth C."/>
            <person name="Imamovic A."/>
            <person name="Ireland A."/>
            <person name="Larimer J."/>
            <person name="McCowan C."/>
            <person name="Murphy C."/>
            <person name="Pearson M."/>
            <person name="Poon T.W."/>
            <person name="Priest M."/>
            <person name="Roberts A."/>
            <person name="Saif S."/>
            <person name="Shea T."/>
            <person name="Sisk P."/>
            <person name="Sykes S."/>
            <person name="Wortman J."/>
            <person name="Nusbaum C."/>
            <person name="Birren B."/>
        </authorList>
    </citation>
    <scope>NUCLEOTIDE SEQUENCE [LARGE SCALE GENOMIC DNA]</scope>
    <source>
        <strain evidence="6">Epiroticus2</strain>
    </source>
</reference>
<dbReference type="InterPro" id="IPR048337">
    <property type="entry name" value="FAM50A/XAP5_C"/>
</dbReference>
<comment type="similarity">
    <text evidence="1">Belongs to the FAM50 family.</text>
</comment>
<dbReference type="VEuPathDB" id="VectorBase:AEPI002048"/>